<name>A0ACB8SHX9_9AGAM</name>
<evidence type="ECO:0000313" key="1">
    <source>
        <dbReference type="EMBL" id="KAI0056053.1"/>
    </source>
</evidence>
<sequence>MDYDSYADAQDTHKPDKPLVVKCECNSRSHNLKFKSARTCTFSALREKVGQKFSLQAHQFNIKWTDDMGEDVYISGESELVEAIQYHESVDGPPTSSSASIFSSKSSTSRIMLSVQILVDYDGPSLSDTGSLASLEEYRGRNTSQRSFSFSNYSPPPVDDDAVTVSSKDTGGHSDASQRSKPLIKRIFNSASGSGLKAPSLRLSRSRNRLTTHSPDEASTYENGAEASQNTSTVPSDDTAERHPSSPSAVFERLKAEDHQSSSSLAHQRSFLETDHGKTWLHDQKRHYVEATLGTVPTPSSESDADSFSLNTDSPLSVDEGAKGDDDLHVEYDARGKQYYVANSSSSGSRIGHDVRQSSEYYADASSSGLRRVNGAARDRPISMATTSMDSSGQLSSGYPNSSETPSYRRSLVHSVSEPLPHTSESVSDGFSIPHELLVPEDVTDCSECGCVLDSIKYTCTTCGEKESVPRAQLEALSKGKGRQVEELPVYHAEYPPPGHRSPIPSSSSSSSQTTVYRLRFPPFHKPLPALPSSSPTDTVLGSGSPPHTHPRSNSTSSSATVHIGYELCSICFQSVGVNHTLLGGRGDGSPGQMDSPTSPQELAVARRSAPKQKGQLRHSFAEKMWGFNGWQDLEETDSHPQKCSGCQAMLTTHRYKCGVHEDFVICRACFSDVHNIHPIHPFIKMPDMPARSRSVPDLSEGSPLDAADEPDEPSMKHPDVRCYHCGQDIVGARFRCVDCTSIDVDICSNCDSAGLPGNLDSSDGGHNFSHMMLKIPLPLNMHQVQSVSQRAWGLRKGSDQTSRSATRSSPSSVSSGIARTVLQDAGNDGFSHLMFCNSCGKDIVGDRYQCLSCPSKSARYNLCTDCEEKSYQVHDPMHLFVKLPRPLDNLAPLESAKSIVPPLYSRPAGPPNGMALSSSDPPQAYLRNLTHSFALCDRHMTRIVGKWYRCAYCAKDLCADCEKLDTHDETHVFLVFKAPVDMQAFRLFADLDNPEGQSPPVLHGPIYYP</sequence>
<evidence type="ECO:0000313" key="2">
    <source>
        <dbReference type="Proteomes" id="UP000814140"/>
    </source>
</evidence>
<protein>
    <submittedName>
        <fullName evidence="1">Uncharacterized protein</fullName>
    </submittedName>
</protein>
<reference evidence="1" key="1">
    <citation type="submission" date="2021-03" db="EMBL/GenBank/DDBJ databases">
        <authorList>
            <consortium name="DOE Joint Genome Institute"/>
            <person name="Ahrendt S."/>
            <person name="Looney B.P."/>
            <person name="Miyauchi S."/>
            <person name="Morin E."/>
            <person name="Drula E."/>
            <person name="Courty P.E."/>
            <person name="Chicoki N."/>
            <person name="Fauchery L."/>
            <person name="Kohler A."/>
            <person name="Kuo A."/>
            <person name="Labutti K."/>
            <person name="Pangilinan J."/>
            <person name="Lipzen A."/>
            <person name="Riley R."/>
            <person name="Andreopoulos W."/>
            <person name="He G."/>
            <person name="Johnson J."/>
            <person name="Barry K.W."/>
            <person name="Grigoriev I.V."/>
            <person name="Nagy L."/>
            <person name="Hibbett D."/>
            <person name="Henrissat B."/>
            <person name="Matheny P.B."/>
            <person name="Labbe J."/>
            <person name="Martin F."/>
        </authorList>
    </citation>
    <scope>NUCLEOTIDE SEQUENCE</scope>
    <source>
        <strain evidence="1">HHB10654</strain>
    </source>
</reference>
<accession>A0ACB8SHX9</accession>
<dbReference type="Proteomes" id="UP000814140">
    <property type="component" value="Unassembled WGS sequence"/>
</dbReference>
<proteinExistence type="predicted"/>
<reference evidence="1" key="2">
    <citation type="journal article" date="2022" name="New Phytol.">
        <title>Evolutionary transition to the ectomycorrhizal habit in the genomes of a hyperdiverse lineage of mushroom-forming fungi.</title>
        <authorList>
            <person name="Looney B."/>
            <person name="Miyauchi S."/>
            <person name="Morin E."/>
            <person name="Drula E."/>
            <person name="Courty P.E."/>
            <person name="Kohler A."/>
            <person name="Kuo A."/>
            <person name="LaButti K."/>
            <person name="Pangilinan J."/>
            <person name="Lipzen A."/>
            <person name="Riley R."/>
            <person name="Andreopoulos W."/>
            <person name="He G."/>
            <person name="Johnson J."/>
            <person name="Nolan M."/>
            <person name="Tritt A."/>
            <person name="Barry K.W."/>
            <person name="Grigoriev I.V."/>
            <person name="Nagy L.G."/>
            <person name="Hibbett D."/>
            <person name="Henrissat B."/>
            <person name="Matheny P.B."/>
            <person name="Labbe J."/>
            <person name="Martin F.M."/>
        </authorList>
    </citation>
    <scope>NUCLEOTIDE SEQUENCE</scope>
    <source>
        <strain evidence="1">HHB10654</strain>
    </source>
</reference>
<dbReference type="EMBL" id="MU277272">
    <property type="protein sequence ID" value="KAI0056053.1"/>
    <property type="molecule type" value="Genomic_DNA"/>
</dbReference>
<comment type="caution">
    <text evidence="1">The sequence shown here is derived from an EMBL/GenBank/DDBJ whole genome shotgun (WGS) entry which is preliminary data.</text>
</comment>
<gene>
    <name evidence="1" type="ORF">BV25DRAFT_1894599</name>
</gene>
<keyword evidence="2" id="KW-1185">Reference proteome</keyword>
<organism evidence="1 2">
    <name type="scientific">Artomyces pyxidatus</name>
    <dbReference type="NCBI Taxonomy" id="48021"/>
    <lineage>
        <taxon>Eukaryota</taxon>
        <taxon>Fungi</taxon>
        <taxon>Dikarya</taxon>
        <taxon>Basidiomycota</taxon>
        <taxon>Agaricomycotina</taxon>
        <taxon>Agaricomycetes</taxon>
        <taxon>Russulales</taxon>
        <taxon>Auriscalpiaceae</taxon>
        <taxon>Artomyces</taxon>
    </lineage>
</organism>